<accession>A0AB33CRR7</accession>
<feature type="domain" description="Fe-S metabolism associated" evidence="2">
    <location>
        <begin position="22"/>
        <end position="139"/>
    </location>
</feature>
<dbReference type="AlphaFoldDB" id="A0AB33CRR7"/>
<comment type="similarity">
    <text evidence="1">Belongs to the SufE family.</text>
</comment>
<evidence type="ECO:0000256" key="1">
    <source>
        <dbReference type="ARBA" id="ARBA00010282"/>
    </source>
</evidence>
<evidence type="ECO:0000313" key="4">
    <source>
        <dbReference type="Proteomes" id="UP000214561"/>
    </source>
</evidence>
<dbReference type="EMBL" id="CP021641">
    <property type="protein sequence ID" value="ASR89390.1"/>
    <property type="molecule type" value="Genomic_DNA"/>
</dbReference>
<organism evidence="3 4">
    <name type="scientific">Alcaligenes faecalis</name>
    <dbReference type="NCBI Taxonomy" id="511"/>
    <lineage>
        <taxon>Bacteria</taxon>
        <taxon>Pseudomonadati</taxon>
        <taxon>Pseudomonadota</taxon>
        <taxon>Betaproteobacteria</taxon>
        <taxon>Burkholderiales</taxon>
        <taxon>Alcaligenaceae</taxon>
        <taxon>Alcaligenes</taxon>
    </lineage>
</organism>
<dbReference type="Proteomes" id="UP000214561">
    <property type="component" value="Chromosome"/>
</dbReference>
<dbReference type="Gene3D" id="3.90.1010.10">
    <property type="match status" value="1"/>
</dbReference>
<sequence length="155" mass="17628">MAVDKGAVPEESILQAQQSIVDSFQCLGNWMARYEYLIDLGRSLPDFPEKWRTQANRLHGCQAQVWMISELRDHKLFFQARSDSAIVTGLLALLRKVYSGRLPEEILSHPPDFLQAIELEQHLSPNRANGLFHMMERIRLEAQAALDAEAAKAKL</sequence>
<reference evidence="3 4" key="1">
    <citation type="submission" date="2017-05" db="EMBL/GenBank/DDBJ databases">
        <authorList>
            <person name="Qiu J.G."/>
            <person name="He J."/>
        </authorList>
    </citation>
    <scope>NUCLEOTIDE SEQUENCE [LARGE SCALE GENOMIC DNA]</scope>
    <source>
        <strain evidence="3 4">JQ135</strain>
    </source>
</reference>
<dbReference type="PANTHER" id="PTHR43597:SF5">
    <property type="entry name" value="SUFE-LIKE PROTEIN 2, CHLOROPLASTIC"/>
    <property type="match status" value="1"/>
</dbReference>
<gene>
    <name evidence="3" type="ORF">AFA_08025</name>
</gene>
<protein>
    <recommendedName>
        <fullName evidence="2">Fe-S metabolism associated domain-containing protein</fullName>
    </recommendedName>
</protein>
<dbReference type="InterPro" id="IPR003808">
    <property type="entry name" value="Fe-S_metab-assoc_dom"/>
</dbReference>
<name>A0AB33CRR7_ALCFA</name>
<evidence type="ECO:0000259" key="2">
    <source>
        <dbReference type="Pfam" id="PF02657"/>
    </source>
</evidence>
<dbReference type="Pfam" id="PF02657">
    <property type="entry name" value="SufE"/>
    <property type="match status" value="1"/>
</dbReference>
<dbReference type="SUPFAM" id="SSF82649">
    <property type="entry name" value="SufE/NifU"/>
    <property type="match status" value="1"/>
</dbReference>
<evidence type="ECO:0000313" key="3">
    <source>
        <dbReference type="EMBL" id="ASR89390.1"/>
    </source>
</evidence>
<dbReference type="KEGG" id="afq:AFA_08025"/>
<proteinExistence type="inferred from homology"/>
<dbReference type="PANTHER" id="PTHR43597">
    <property type="entry name" value="SULFUR ACCEPTOR PROTEIN CSDE"/>
    <property type="match status" value="1"/>
</dbReference>